<keyword evidence="6" id="KW-0325">Glycoprotein</keyword>
<dbReference type="RefSeq" id="WP_155454973.1">
    <property type="nucleotide sequence ID" value="NZ_WNKX01000011.1"/>
</dbReference>
<feature type="domain" description="TM2" evidence="8">
    <location>
        <begin position="40"/>
        <end position="88"/>
    </location>
</feature>
<dbReference type="GO" id="GO:0016020">
    <property type="term" value="C:membrane"/>
    <property type="evidence" value="ECO:0007669"/>
    <property type="project" value="UniProtKB-SubCell"/>
</dbReference>
<dbReference type="EMBL" id="WNKX01000011">
    <property type="protein sequence ID" value="MTW12026.1"/>
    <property type="molecule type" value="Genomic_DNA"/>
</dbReference>
<name>A0A6L6QK47_9BURK</name>
<sequence length="107" mass="11723">MNTEVDSQMIFCRACGSKMHNTARACPSCGKPNQSLSASQKRILPAAILCFFLGFLGVHRFYVGKVGTGILQILTLGGFGIWAFVDFIMIVIGSFRDSEGNLLDQWT</sequence>
<evidence type="ECO:0000259" key="8">
    <source>
        <dbReference type="Pfam" id="PF05154"/>
    </source>
</evidence>
<dbReference type="Proteomes" id="UP000472320">
    <property type="component" value="Unassembled WGS sequence"/>
</dbReference>
<evidence type="ECO:0000256" key="7">
    <source>
        <dbReference type="SAM" id="Phobius"/>
    </source>
</evidence>
<comment type="subcellular location">
    <subcellularLocation>
        <location evidence="1">Membrane</location>
        <topology evidence="1">Multi-pass membrane protein</topology>
    </subcellularLocation>
</comment>
<feature type="transmembrane region" description="Helical" evidence="7">
    <location>
        <begin position="69"/>
        <end position="92"/>
    </location>
</feature>
<keyword evidence="10" id="KW-1185">Reference proteome</keyword>
<keyword evidence="2 7" id="KW-0812">Transmembrane</keyword>
<dbReference type="InterPro" id="IPR007829">
    <property type="entry name" value="TM2"/>
</dbReference>
<dbReference type="PANTHER" id="PTHR21016:SF7">
    <property type="entry name" value="TM2 DOMAIN-CONTAINING PROTEIN 3"/>
    <property type="match status" value="1"/>
</dbReference>
<gene>
    <name evidence="9" type="ORF">GM658_15580</name>
</gene>
<dbReference type="AlphaFoldDB" id="A0A6L6QK47"/>
<dbReference type="Pfam" id="PF05154">
    <property type="entry name" value="TM2"/>
    <property type="match status" value="1"/>
</dbReference>
<dbReference type="OrthoDB" id="5365675at2"/>
<evidence type="ECO:0000313" key="10">
    <source>
        <dbReference type="Proteomes" id="UP000472320"/>
    </source>
</evidence>
<proteinExistence type="predicted"/>
<evidence type="ECO:0000256" key="1">
    <source>
        <dbReference type="ARBA" id="ARBA00004141"/>
    </source>
</evidence>
<evidence type="ECO:0000256" key="4">
    <source>
        <dbReference type="ARBA" id="ARBA00022989"/>
    </source>
</evidence>
<evidence type="ECO:0000256" key="2">
    <source>
        <dbReference type="ARBA" id="ARBA00022692"/>
    </source>
</evidence>
<evidence type="ECO:0000256" key="5">
    <source>
        <dbReference type="ARBA" id="ARBA00023136"/>
    </source>
</evidence>
<evidence type="ECO:0000256" key="6">
    <source>
        <dbReference type="ARBA" id="ARBA00023180"/>
    </source>
</evidence>
<dbReference type="InterPro" id="IPR050932">
    <property type="entry name" value="TM2D1-3-like"/>
</dbReference>
<accession>A0A6L6QK47</accession>
<organism evidence="9 10">
    <name type="scientific">Massilia eburnea</name>
    <dbReference type="NCBI Taxonomy" id="1776165"/>
    <lineage>
        <taxon>Bacteria</taxon>
        <taxon>Pseudomonadati</taxon>
        <taxon>Pseudomonadota</taxon>
        <taxon>Betaproteobacteria</taxon>
        <taxon>Burkholderiales</taxon>
        <taxon>Oxalobacteraceae</taxon>
        <taxon>Telluria group</taxon>
        <taxon>Massilia</taxon>
    </lineage>
</organism>
<evidence type="ECO:0000313" key="9">
    <source>
        <dbReference type="EMBL" id="MTW12026.1"/>
    </source>
</evidence>
<dbReference type="PANTHER" id="PTHR21016">
    <property type="entry name" value="BETA-AMYLOID BINDING PROTEIN-RELATED"/>
    <property type="match status" value="1"/>
</dbReference>
<reference evidence="9 10" key="1">
    <citation type="submission" date="2019-11" db="EMBL/GenBank/DDBJ databases">
        <title>Type strains purchased from KCTC, JCM and DSMZ.</title>
        <authorList>
            <person name="Lu H."/>
        </authorList>
    </citation>
    <scope>NUCLEOTIDE SEQUENCE [LARGE SCALE GENOMIC DNA]</scope>
    <source>
        <strain evidence="9 10">JCM 31587</strain>
    </source>
</reference>
<protein>
    <submittedName>
        <fullName evidence="9">NINE protein</fullName>
    </submittedName>
</protein>
<keyword evidence="3" id="KW-0732">Signal</keyword>
<feature type="transmembrane region" description="Helical" evidence="7">
    <location>
        <begin position="43"/>
        <end position="63"/>
    </location>
</feature>
<comment type="caution">
    <text evidence="9">The sequence shown here is derived from an EMBL/GenBank/DDBJ whole genome shotgun (WGS) entry which is preliminary data.</text>
</comment>
<evidence type="ECO:0000256" key="3">
    <source>
        <dbReference type="ARBA" id="ARBA00022729"/>
    </source>
</evidence>
<keyword evidence="5 7" id="KW-0472">Membrane</keyword>
<keyword evidence="4 7" id="KW-1133">Transmembrane helix</keyword>